<keyword evidence="8" id="KW-1185">Reference proteome</keyword>
<dbReference type="EMBL" id="JBHUIR010000010">
    <property type="protein sequence ID" value="MFD2258648.1"/>
    <property type="molecule type" value="Genomic_DNA"/>
</dbReference>
<dbReference type="InterPro" id="IPR024169">
    <property type="entry name" value="SP_NH2Trfase/AEP_transaminase"/>
</dbReference>
<dbReference type="PIRSF" id="PIRSF000524">
    <property type="entry name" value="SPT"/>
    <property type="match status" value="1"/>
</dbReference>
<comment type="caution">
    <text evidence="7">The sequence shown here is derived from an EMBL/GenBank/DDBJ whole genome shotgun (WGS) entry which is preliminary data.</text>
</comment>
<name>A0ABW5DDP9_9HYPH</name>
<feature type="domain" description="Aminotransferase class V" evidence="6">
    <location>
        <begin position="26"/>
        <end position="294"/>
    </location>
</feature>
<dbReference type="Gene3D" id="3.90.1150.10">
    <property type="entry name" value="Aspartate Aminotransferase, domain 1"/>
    <property type="match status" value="1"/>
</dbReference>
<keyword evidence="5" id="KW-0663">Pyridoxal phosphate</keyword>
<dbReference type="InterPro" id="IPR000192">
    <property type="entry name" value="Aminotrans_V_dom"/>
</dbReference>
<dbReference type="InterPro" id="IPR015424">
    <property type="entry name" value="PyrdxlP-dep_Trfase"/>
</dbReference>
<proteinExistence type="inferred from homology"/>
<dbReference type="PANTHER" id="PTHR21152:SF24">
    <property type="entry name" value="ALANINE--GLYOXYLATE AMINOTRANSFERASE 1"/>
    <property type="match status" value="1"/>
</dbReference>
<accession>A0ABW5DDP9</accession>
<evidence type="ECO:0000256" key="5">
    <source>
        <dbReference type="ARBA" id="ARBA00022898"/>
    </source>
</evidence>
<dbReference type="Gene3D" id="3.40.640.10">
    <property type="entry name" value="Type I PLP-dependent aspartate aminotransferase-like (Major domain)"/>
    <property type="match status" value="1"/>
</dbReference>
<dbReference type="SUPFAM" id="SSF53383">
    <property type="entry name" value="PLP-dependent transferases"/>
    <property type="match status" value="1"/>
</dbReference>
<dbReference type="Proteomes" id="UP001597373">
    <property type="component" value="Unassembled WGS sequence"/>
</dbReference>
<evidence type="ECO:0000259" key="6">
    <source>
        <dbReference type="Pfam" id="PF00266"/>
    </source>
</evidence>
<dbReference type="PANTHER" id="PTHR21152">
    <property type="entry name" value="AMINOTRANSFERASE CLASS V"/>
    <property type="match status" value="1"/>
</dbReference>
<keyword evidence="3 7" id="KW-0032">Aminotransferase</keyword>
<reference evidence="8" key="1">
    <citation type="journal article" date="2019" name="Int. J. Syst. Evol. Microbiol.">
        <title>The Global Catalogue of Microorganisms (GCM) 10K type strain sequencing project: providing services to taxonomists for standard genome sequencing and annotation.</title>
        <authorList>
            <consortium name="The Broad Institute Genomics Platform"/>
            <consortium name="The Broad Institute Genome Sequencing Center for Infectious Disease"/>
            <person name="Wu L."/>
            <person name="Ma J."/>
        </authorList>
    </citation>
    <scope>NUCLEOTIDE SEQUENCE [LARGE SCALE GENOMIC DNA]</scope>
    <source>
        <strain evidence="8">KCTC 23707</strain>
    </source>
</reference>
<protein>
    <submittedName>
        <fullName evidence="7">Pyridoxal-phosphate-dependent aminotransferase family protein</fullName>
    </submittedName>
</protein>
<evidence type="ECO:0000256" key="1">
    <source>
        <dbReference type="ARBA" id="ARBA00001933"/>
    </source>
</evidence>
<sequence>MTHSIPHNVLLDLPPFPPQRTGELADRVAALLGTKNDVLLVQGEAIIALEAAATSLARPGLKALNIVTSPYGAWFGLWLERGGSEVTNLAAENALPITFAAVEAAFEKQDFDLVALVHAESASGILNPLPEIAALARSKGALVVTDCVASVGGHPVEVHRLGIDIAVIGPQKALAGSAGLSMLSVSPAAWAQIEKPGAKEISTLSLLDLKRNWLEKGRGALPGMPSSLELHALDAALTRVEAEGLANVIARHETAARASRAALKALGLRELTPPETASNLATAIVLPEGISVPDALAAIGPNGRAISASVGAAANRVLRFQHTGRLAGFEPVVANIAALAGALNRLGHKADPGAAVNAILEVYNKASAA</sequence>
<evidence type="ECO:0000313" key="7">
    <source>
        <dbReference type="EMBL" id="MFD2258648.1"/>
    </source>
</evidence>
<comment type="similarity">
    <text evidence="2">Belongs to the class-V pyridoxal-phosphate-dependent aminotransferase family.</text>
</comment>
<evidence type="ECO:0000256" key="3">
    <source>
        <dbReference type="ARBA" id="ARBA00022576"/>
    </source>
</evidence>
<dbReference type="InterPro" id="IPR015422">
    <property type="entry name" value="PyrdxlP-dep_Trfase_small"/>
</dbReference>
<evidence type="ECO:0000256" key="2">
    <source>
        <dbReference type="ARBA" id="ARBA00009236"/>
    </source>
</evidence>
<comment type="cofactor">
    <cofactor evidence="1">
        <name>pyridoxal 5'-phosphate</name>
        <dbReference type="ChEBI" id="CHEBI:597326"/>
    </cofactor>
</comment>
<evidence type="ECO:0000256" key="4">
    <source>
        <dbReference type="ARBA" id="ARBA00022679"/>
    </source>
</evidence>
<keyword evidence="4" id="KW-0808">Transferase</keyword>
<dbReference type="GO" id="GO:0008483">
    <property type="term" value="F:transaminase activity"/>
    <property type="evidence" value="ECO:0007669"/>
    <property type="project" value="UniProtKB-KW"/>
</dbReference>
<organism evidence="7 8">
    <name type="scientific">Chelativorans composti</name>
    <dbReference type="NCBI Taxonomy" id="768533"/>
    <lineage>
        <taxon>Bacteria</taxon>
        <taxon>Pseudomonadati</taxon>
        <taxon>Pseudomonadota</taxon>
        <taxon>Alphaproteobacteria</taxon>
        <taxon>Hyphomicrobiales</taxon>
        <taxon>Phyllobacteriaceae</taxon>
        <taxon>Chelativorans</taxon>
    </lineage>
</organism>
<gene>
    <name evidence="7" type="ORF">ACFSMZ_02550</name>
</gene>
<dbReference type="Pfam" id="PF00266">
    <property type="entry name" value="Aminotran_5"/>
    <property type="match status" value="1"/>
</dbReference>
<dbReference type="InterPro" id="IPR015421">
    <property type="entry name" value="PyrdxlP-dep_Trfase_major"/>
</dbReference>
<evidence type="ECO:0000313" key="8">
    <source>
        <dbReference type="Proteomes" id="UP001597373"/>
    </source>
</evidence>
<dbReference type="RefSeq" id="WP_345097812.1">
    <property type="nucleotide sequence ID" value="NZ_BAABGS010000009.1"/>
</dbReference>